<evidence type="ECO:0000256" key="2">
    <source>
        <dbReference type="ARBA" id="ARBA00022448"/>
    </source>
</evidence>
<keyword evidence="3" id="KW-1003">Cell membrane</keyword>
<dbReference type="InterPro" id="IPR036259">
    <property type="entry name" value="MFS_trans_sf"/>
</dbReference>
<dbReference type="AlphaFoldDB" id="A0A5N1II96"/>
<reference evidence="10 12" key="2">
    <citation type="submission" date="2024-04" db="EMBL/GenBank/DDBJ databases">
        <title>Three lactobacilli isolated from voided urine samples from females with type 2 diabetes.</title>
        <authorList>
            <person name="Kula A."/>
            <person name="Stegman N."/>
            <person name="Putonti C."/>
        </authorList>
    </citation>
    <scope>NUCLEOTIDE SEQUENCE [LARGE SCALE GENOMIC DNA]</scope>
    <source>
        <strain evidence="10 12">1855</strain>
    </source>
</reference>
<dbReference type="Proteomes" id="UP000327236">
    <property type="component" value="Unassembled WGS sequence"/>
</dbReference>
<reference evidence="9 11" key="1">
    <citation type="submission" date="2019-09" db="EMBL/GenBank/DDBJ databases">
        <title>Draft genome sequence assemblies of isolates from the urinary tract.</title>
        <authorList>
            <person name="Mores C.R."/>
            <person name="Putonti C."/>
            <person name="Wolfe A.J."/>
        </authorList>
    </citation>
    <scope>NUCLEOTIDE SEQUENCE [LARGE SCALE GENOMIC DNA]</scope>
    <source>
        <strain evidence="9 11">UMB246</strain>
    </source>
</reference>
<dbReference type="SUPFAM" id="SSF103473">
    <property type="entry name" value="MFS general substrate transporter"/>
    <property type="match status" value="1"/>
</dbReference>
<evidence type="ECO:0000313" key="9">
    <source>
        <dbReference type="EMBL" id="KAA9324404.1"/>
    </source>
</evidence>
<comment type="caution">
    <text evidence="9">The sequence shown here is derived from an EMBL/GenBank/DDBJ whole genome shotgun (WGS) entry which is preliminary data.</text>
</comment>
<dbReference type="PANTHER" id="PTHR43124:SF3">
    <property type="entry name" value="CHLORAMPHENICOL EFFLUX PUMP RV0191"/>
    <property type="match status" value="1"/>
</dbReference>
<feature type="transmembrane region" description="Helical" evidence="7">
    <location>
        <begin position="78"/>
        <end position="99"/>
    </location>
</feature>
<dbReference type="InterPro" id="IPR020846">
    <property type="entry name" value="MFS_dom"/>
</dbReference>
<sequence>MKYNKNSLIFKIALLSISTLLMIAPAVSSALPLLYPAFSGVSKASVEGLVTLPNIGIIFGLILSPILIKFLGQKKTVLSGLVLALISGTFPMYASNFMMIAISRLLLGVGIGLFNSLAVSLIPQFYNDDEEETASMLGFQNVMGALGTALASFVLSWLVTINWHMAFGIYLLIIPVFILFALFIPNDKANKTITKKAAPKNREKINSKLVVIWTVFFILFIFYMPISYKLPLLVTSEKLGSMSQYAALTGITGLCGIPLGASFGMFFKKLHDKIFPLGFLITALGFLLFGFATNLVMIFAGNIVLGFGAALAIPYLYNWISWAAPHGSVNLATTIALVLINIACSISPYILNSLSGLLGNSTPRFAMFICAAAFILLTVYGLGHYLRVHRVNIKAKQQL</sequence>
<dbReference type="EMBL" id="VYWW01000001">
    <property type="protein sequence ID" value="KAA9324404.1"/>
    <property type="molecule type" value="Genomic_DNA"/>
</dbReference>
<evidence type="ECO:0000259" key="8">
    <source>
        <dbReference type="PROSITE" id="PS50850"/>
    </source>
</evidence>
<dbReference type="OrthoDB" id="1650550at2"/>
<evidence type="ECO:0000313" key="10">
    <source>
        <dbReference type="EMBL" id="MEL0565746.1"/>
    </source>
</evidence>
<dbReference type="EMBL" id="JBBVUL010000015">
    <property type="protein sequence ID" value="MEL0565746.1"/>
    <property type="molecule type" value="Genomic_DNA"/>
</dbReference>
<evidence type="ECO:0000313" key="11">
    <source>
        <dbReference type="Proteomes" id="UP000327236"/>
    </source>
</evidence>
<evidence type="ECO:0000256" key="5">
    <source>
        <dbReference type="ARBA" id="ARBA00022989"/>
    </source>
</evidence>
<evidence type="ECO:0000256" key="1">
    <source>
        <dbReference type="ARBA" id="ARBA00004651"/>
    </source>
</evidence>
<dbReference type="InterPro" id="IPR050189">
    <property type="entry name" value="MFS_Efflux_Transporters"/>
</dbReference>
<dbReference type="Proteomes" id="UP001385848">
    <property type="component" value="Unassembled WGS sequence"/>
</dbReference>
<dbReference type="Pfam" id="PF07690">
    <property type="entry name" value="MFS_1"/>
    <property type="match status" value="1"/>
</dbReference>
<dbReference type="PANTHER" id="PTHR43124">
    <property type="entry name" value="PURINE EFFLUX PUMP PBUE"/>
    <property type="match status" value="1"/>
</dbReference>
<feature type="transmembrane region" description="Helical" evidence="7">
    <location>
        <begin position="298"/>
        <end position="317"/>
    </location>
</feature>
<dbReference type="GeneID" id="31743652"/>
<dbReference type="RefSeq" id="WP_006585571.1">
    <property type="nucleotide sequence ID" value="NZ_CATOUV010000001.1"/>
</dbReference>
<dbReference type="InterPro" id="IPR011701">
    <property type="entry name" value="MFS"/>
</dbReference>
<organism evidence="9 11">
    <name type="scientific">Lactobacillus jensenii</name>
    <dbReference type="NCBI Taxonomy" id="109790"/>
    <lineage>
        <taxon>Bacteria</taxon>
        <taxon>Bacillati</taxon>
        <taxon>Bacillota</taxon>
        <taxon>Bacilli</taxon>
        <taxon>Lactobacillales</taxon>
        <taxon>Lactobacillaceae</taxon>
        <taxon>Lactobacillus</taxon>
    </lineage>
</organism>
<evidence type="ECO:0000256" key="3">
    <source>
        <dbReference type="ARBA" id="ARBA00022475"/>
    </source>
</evidence>
<keyword evidence="4 7" id="KW-0812">Transmembrane</keyword>
<keyword evidence="5 7" id="KW-1133">Transmembrane helix</keyword>
<dbReference type="GO" id="GO:0022857">
    <property type="term" value="F:transmembrane transporter activity"/>
    <property type="evidence" value="ECO:0007669"/>
    <property type="project" value="InterPro"/>
</dbReference>
<evidence type="ECO:0000256" key="4">
    <source>
        <dbReference type="ARBA" id="ARBA00022692"/>
    </source>
</evidence>
<feature type="transmembrane region" description="Helical" evidence="7">
    <location>
        <begin position="365"/>
        <end position="386"/>
    </location>
</feature>
<feature type="transmembrane region" description="Helical" evidence="7">
    <location>
        <begin position="138"/>
        <end position="159"/>
    </location>
</feature>
<keyword evidence="2" id="KW-0813">Transport</keyword>
<evidence type="ECO:0000313" key="12">
    <source>
        <dbReference type="Proteomes" id="UP001385848"/>
    </source>
</evidence>
<feature type="transmembrane region" description="Helical" evidence="7">
    <location>
        <begin position="52"/>
        <end position="71"/>
    </location>
</feature>
<dbReference type="Gene3D" id="1.20.1250.20">
    <property type="entry name" value="MFS general substrate transporter like domains"/>
    <property type="match status" value="1"/>
</dbReference>
<feature type="transmembrane region" description="Helical" evidence="7">
    <location>
        <begin position="246"/>
        <end position="267"/>
    </location>
</feature>
<protein>
    <submittedName>
        <fullName evidence="9">MFS transporter</fullName>
    </submittedName>
</protein>
<gene>
    <name evidence="10" type="ORF">AAC431_07465</name>
    <name evidence="9" type="ORF">F6H94_00120</name>
</gene>
<feature type="transmembrane region" description="Helical" evidence="7">
    <location>
        <begin position="329"/>
        <end position="350"/>
    </location>
</feature>
<evidence type="ECO:0000256" key="7">
    <source>
        <dbReference type="SAM" id="Phobius"/>
    </source>
</evidence>
<accession>A0A5N1II96</accession>
<name>A0A5N1II96_LACJE</name>
<dbReference type="PROSITE" id="PS50850">
    <property type="entry name" value="MFS"/>
    <property type="match status" value="1"/>
</dbReference>
<feature type="transmembrane region" description="Helical" evidence="7">
    <location>
        <begin position="105"/>
        <end position="126"/>
    </location>
</feature>
<keyword evidence="6 7" id="KW-0472">Membrane</keyword>
<dbReference type="GO" id="GO:0005886">
    <property type="term" value="C:plasma membrane"/>
    <property type="evidence" value="ECO:0007669"/>
    <property type="project" value="UniProtKB-SubCell"/>
</dbReference>
<feature type="transmembrane region" description="Helical" evidence="7">
    <location>
        <begin position="205"/>
        <end position="226"/>
    </location>
</feature>
<keyword evidence="12" id="KW-1185">Reference proteome</keyword>
<dbReference type="KEGG" id="lje:BUE77_07950"/>
<proteinExistence type="predicted"/>
<feature type="transmembrane region" description="Helical" evidence="7">
    <location>
        <begin position="274"/>
        <end position="292"/>
    </location>
</feature>
<feature type="transmembrane region" description="Helical" evidence="7">
    <location>
        <begin position="165"/>
        <end position="184"/>
    </location>
</feature>
<evidence type="ECO:0000256" key="6">
    <source>
        <dbReference type="ARBA" id="ARBA00023136"/>
    </source>
</evidence>
<feature type="domain" description="Major facilitator superfamily (MFS) profile" evidence="8">
    <location>
        <begin position="1"/>
        <end position="390"/>
    </location>
</feature>
<comment type="subcellular location">
    <subcellularLocation>
        <location evidence="1">Cell membrane</location>
        <topology evidence="1">Multi-pass membrane protein</topology>
    </subcellularLocation>
</comment>